<dbReference type="Proteomes" id="UP000319148">
    <property type="component" value="Unassembled WGS sequence"/>
</dbReference>
<gene>
    <name evidence="2" type="ORF">FIV46_13440</name>
</gene>
<keyword evidence="3" id="KW-1185">Reference proteome</keyword>
<dbReference type="EMBL" id="VFIY01000015">
    <property type="protein sequence ID" value="TPD59227.1"/>
    <property type="molecule type" value="Genomic_DNA"/>
</dbReference>
<evidence type="ECO:0000256" key="1">
    <source>
        <dbReference type="SAM" id="SignalP"/>
    </source>
</evidence>
<feature type="chain" id="PRO_5021205873" evidence="1">
    <location>
        <begin position="27"/>
        <end position="303"/>
    </location>
</feature>
<protein>
    <submittedName>
        <fullName evidence="2">DUF481 domain-containing protein</fullName>
    </submittedName>
</protein>
<dbReference type="OrthoDB" id="7631035at2"/>
<feature type="signal peptide" evidence="1">
    <location>
        <begin position="1"/>
        <end position="26"/>
    </location>
</feature>
<dbReference type="InterPro" id="IPR007433">
    <property type="entry name" value="DUF481"/>
</dbReference>
<comment type="caution">
    <text evidence="2">The sequence shown here is derived from an EMBL/GenBank/DDBJ whole genome shotgun (WGS) entry which is preliminary data.</text>
</comment>
<keyword evidence="1" id="KW-0732">Signal</keyword>
<accession>A0A501PGN4</accession>
<organism evidence="2 3">
    <name type="scientific">Emcibacter nanhaiensis</name>
    <dbReference type="NCBI Taxonomy" id="1505037"/>
    <lineage>
        <taxon>Bacteria</taxon>
        <taxon>Pseudomonadati</taxon>
        <taxon>Pseudomonadota</taxon>
        <taxon>Alphaproteobacteria</taxon>
        <taxon>Emcibacterales</taxon>
        <taxon>Emcibacteraceae</taxon>
        <taxon>Emcibacter</taxon>
    </lineage>
</organism>
<dbReference type="AlphaFoldDB" id="A0A501PGN4"/>
<reference evidence="3" key="1">
    <citation type="submission" date="2019-06" db="EMBL/GenBank/DDBJ databases">
        <title>The complete genome of Emcibacter congregatus ZYLT.</title>
        <authorList>
            <person name="Zhao Z."/>
        </authorList>
    </citation>
    <scope>NUCLEOTIDE SEQUENCE [LARGE SCALE GENOMIC DNA]</scope>
    <source>
        <strain evidence="3">MCCC 1A06723</strain>
    </source>
</reference>
<evidence type="ECO:0000313" key="3">
    <source>
        <dbReference type="Proteomes" id="UP000319148"/>
    </source>
</evidence>
<dbReference type="RefSeq" id="WP_139941446.1">
    <property type="nucleotide sequence ID" value="NZ_JBHSYP010000002.1"/>
</dbReference>
<dbReference type="Pfam" id="PF04338">
    <property type="entry name" value="DUF481"/>
    <property type="match status" value="1"/>
</dbReference>
<evidence type="ECO:0000313" key="2">
    <source>
        <dbReference type="EMBL" id="TPD59227.1"/>
    </source>
</evidence>
<sequence length="303" mass="33604">MKKFVKTLALTAFVPVMLAGPSIALAAVDPAVMAILEQAANSNDGAKFQTVLDVVLAANPDQKEEILAAAEPMRPKPPVKNPEAKHPYFSLSGWDGEVDLNVLTSSGNTDQQSFGVGAKMKRDKGKYHSKIAGYFDFNKNSGVKDRQRWGLSYKLDYDFSKHMYLTGFTGYQNDQFGSFRERITVNAGAGYRLMETEKFLWNVEGGPTVLFTKESEGADYEDSLNAYAASEFVWAINERSEFSNNSQITFGDRTVFETKNALKVKINGALSSKFSFDVFYDKDAPADRDTTDTIARAGLLYDF</sequence>
<proteinExistence type="predicted"/>
<name>A0A501PGN4_9PROT</name>